<evidence type="ECO:0000313" key="2">
    <source>
        <dbReference type="EMBL" id="KAK9140612.1"/>
    </source>
</evidence>
<keyword evidence="3" id="KW-1185">Reference proteome</keyword>
<proteinExistence type="predicted"/>
<sequence>MPPFEGLYGRACRSLACWAALEDTSAIEPEVVVDHTEKARQIKQKLQAVQDKQKKYADKYLEAELRGWGLGVFECFALEGSSEV</sequence>
<comment type="caution">
    <text evidence="2">The sequence shown here is derived from an EMBL/GenBank/DDBJ whole genome shotgun (WGS) entry which is preliminary data.</text>
</comment>
<name>A0AAP0JX84_9MAGN</name>
<reference evidence="2 3" key="1">
    <citation type="submission" date="2024-01" db="EMBL/GenBank/DDBJ databases">
        <title>Genome assemblies of Stephania.</title>
        <authorList>
            <person name="Yang L."/>
        </authorList>
    </citation>
    <scope>NUCLEOTIDE SEQUENCE [LARGE SCALE GENOMIC DNA]</scope>
    <source>
        <strain evidence="2">JXDWG</strain>
        <tissue evidence="2">Leaf</tissue>
    </source>
</reference>
<organism evidence="2 3">
    <name type="scientific">Stephania cephalantha</name>
    <dbReference type="NCBI Taxonomy" id="152367"/>
    <lineage>
        <taxon>Eukaryota</taxon>
        <taxon>Viridiplantae</taxon>
        <taxon>Streptophyta</taxon>
        <taxon>Embryophyta</taxon>
        <taxon>Tracheophyta</taxon>
        <taxon>Spermatophyta</taxon>
        <taxon>Magnoliopsida</taxon>
        <taxon>Ranunculales</taxon>
        <taxon>Menispermaceae</taxon>
        <taxon>Menispermoideae</taxon>
        <taxon>Cissampelideae</taxon>
        <taxon>Stephania</taxon>
    </lineage>
</organism>
<accession>A0AAP0JX84</accession>
<evidence type="ECO:0000256" key="1">
    <source>
        <dbReference type="SAM" id="Coils"/>
    </source>
</evidence>
<dbReference type="AlphaFoldDB" id="A0AAP0JX84"/>
<gene>
    <name evidence="2" type="ORF">Scep_010293</name>
</gene>
<evidence type="ECO:0000313" key="3">
    <source>
        <dbReference type="Proteomes" id="UP001419268"/>
    </source>
</evidence>
<protein>
    <submittedName>
        <fullName evidence="2">Uncharacterized protein</fullName>
    </submittedName>
</protein>
<keyword evidence="1" id="KW-0175">Coiled coil</keyword>
<dbReference type="Proteomes" id="UP001419268">
    <property type="component" value="Unassembled WGS sequence"/>
</dbReference>
<feature type="coiled-coil region" evidence="1">
    <location>
        <begin position="32"/>
        <end position="59"/>
    </location>
</feature>
<dbReference type="EMBL" id="JBBNAG010000004">
    <property type="protein sequence ID" value="KAK9140612.1"/>
    <property type="molecule type" value="Genomic_DNA"/>
</dbReference>